<dbReference type="SUPFAM" id="SSF52972">
    <property type="entry name" value="ITPase-like"/>
    <property type="match status" value="1"/>
</dbReference>
<keyword evidence="6" id="KW-1185">Reference proteome</keyword>
<reference evidence="5 6" key="1">
    <citation type="submission" date="2019-05" db="EMBL/GenBank/DDBJ databases">
        <authorList>
            <consortium name="Science for Life Laboratories"/>
        </authorList>
    </citation>
    <scope>NUCLEOTIDE SEQUENCE [LARGE SCALE GENOMIC DNA]</scope>
    <source>
        <strain evidence="5">Soil9</strain>
    </source>
</reference>
<protein>
    <recommendedName>
        <fullName evidence="4">Nucleoside triphosphate pyrophosphatase</fullName>
        <ecNumber evidence="4">3.6.1.9</ecNumber>
    </recommendedName>
    <alternativeName>
        <fullName evidence="4">Nucleotide pyrophosphatase</fullName>
        <shortName evidence="4">Nucleotide PPase</shortName>
    </alternativeName>
</protein>
<gene>
    <name evidence="5" type="ORF">SOIL9_67910</name>
</gene>
<comment type="catalytic activity">
    <reaction evidence="4">
        <text>a 2'-deoxyribonucleoside 5'-triphosphate + H2O = a 2'-deoxyribonucleoside 5'-phosphate + diphosphate + H(+)</text>
        <dbReference type="Rhea" id="RHEA:44644"/>
        <dbReference type="ChEBI" id="CHEBI:15377"/>
        <dbReference type="ChEBI" id="CHEBI:15378"/>
        <dbReference type="ChEBI" id="CHEBI:33019"/>
        <dbReference type="ChEBI" id="CHEBI:61560"/>
        <dbReference type="ChEBI" id="CHEBI:65317"/>
        <dbReference type="EC" id="3.6.1.9"/>
    </reaction>
</comment>
<organism evidence="5 6">
    <name type="scientific">Gemmata massiliana</name>
    <dbReference type="NCBI Taxonomy" id="1210884"/>
    <lineage>
        <taxon>Bacteria</taxon>
        <taxon>Pseudomonadati</taxon>
        <taxon>Planctomycetota</taxon>
        <taxon>Planctomycetia</taxon>
        <taxon>Gemmatales</taxon>
        <taxon>Gemmataceae</taxon>
        <taxon>Gemmata</taxon>
    </lineage>
</organism>
<name>A0A6P2CPU5_9BACT</name>
<comment type="subcellular location">
    <subcellularLocation>
        <location evidence="4">Cytoplasm</location>
    </subcellularLocation>
</comment>
<comment type="similarity">
    <text evidence="4">Belongs to the Maf family.</text>
</comment>
<evidence type="ECO:0000256" key="2">
    <source>
        <dbReference type="ARBA" id="ARBA00022801"/>
    </source>
</evidence>
<dbReference type="EMBL" id="LR593886">
    <property type="protein sequence ID" value="VTR90923.1"/>
    <property type="molecule type" value="Genomic_DNA"/>
</dbReference>
<dbReference type="EC" id="3.6.1.9" evidence="4"/>
<evidence type="ECO:0000256" key="3">
    <source>
        <dbReference type="ARBA" id="ARBA00023080"/>
    </source>
</evidence>
<dbReference type="GO" id="GO:0009117">
    <property type="term" value="P:nucleotide metabolic process"/>
    <property type="evidence" value="ECO:0007669"/>
    <property type="project" value="UniProtKB-KW"/>
</dbReference>
<proteinExistence type="inferred from homology"/>
<evidence type="ECO:0000313" key="6">
    <source>
        <dbReference type="Proteomes" id="UP000464178"/>
    </source>
</evidence>
<dbReference type="PIRSF" id="PIRSF006305">
    <property type="entry name" value="Maf"/>
    <property type="match status" value="1"/>
</dbReference>
<evidence type="ECO:0000256" key="4">
    <source>
        <dbReference type="HAMAP-Rule" id="MF_00528"/>
    </source>
</evidence>
<dbReference type="Pfam" id="PF02545">
    <property type="entry name" value="Maf"/>
    <property type="match status" value="1"/>
</dbReference>
<accession>A0A6P2CPU5</accession>
<feature type="active site" description="Proton acceptor" evidence="4">
    <location>
        <position position="77"/>
    </location>
</feature>
<dbReference type="GO" id="GO:0005737">
    <property type="term" value="C:cytoplasm"/>
    <property type="evidence" value="ECO:0007669"/>
    <property type="project" value="UniProtKB-SubCell"/>
</dbReference>
<keyword evidence="4" id="KW-0963">Cytoplasm</keyword>
<evidence type="ECO:0000256" key="1">
    <source>
        <dbReference type="ARBA" id="ARBA00001968"/>
    </source>
</evidence>
<dbReference type="PANTHER" id="PTHR43213">
    <property type="entry name" value="BIFUNCTIONAL DTTP/UTP PYROPHOSPHATASE/METHYLTRANSFERASE PROTEIN-RELATED"/>
    <property type="match status" value="1"/>
</dbReference>
<keyword evidence="3 4" id="KW-0546">Nucleotide metabolism</keyword>
<comment type="catalytic activity">
    <reaction evidence="4">
        <text>a ribonucleoside 5'-triphosphate + H2O = a ribonucleoside 5'-phosphate + diphosphate + H(+)</text>
        <dbReference type="Rhea" id="RHEA:23996"/>
        <dbReference type="ChEBI" id="CHEBI:15377"/>
        <dbReference type="ChEBI" id="CHEBI:15378"/>
        <dbReference type="ChEBI" id="CHEBI:33019"/>
        <dbReference type="ChEBI" id="CHEBI:58043"/>
        <dbReference type="ChEBI" id="CHEBI:61557"/>
        <dbReference type="EC" id="3.6.1.9"/>
    </reaction>
</comment>
<comment type="caution">
    <text evidence="4">Lacks conserved residue(s) required for the propagation of feature annotation.</text>
</comment>
<dbReference type="AlphaFoldDB" id="A0A6P2CPU5"/>
<comment type="function">
    <text evidence="4">Nucleoside triphosphate pyrophosphatase. May have a dual role in cell division arrest and in preventing the incorporation of modified nucleotides into cellular nucleic acids.</text>
</comment>
<dbReference type="NCBIfam" id="TIGR00172">
    <property type="entry name" value="maf"/>
    <property type="match status" value="1"/>
</dbReference>
<keyword evidence="2 4" id="KW-0378">Hydrolase</keyword>
<dbReference type="CDD" id="cd00555">
    <property type="entry name" value="Maf"/>
    <property type="match status" value="1"/>
</dbReference>
<dbReference type="KEGG" id="gms:SOIL9_67910"/>
<sequence>MATSTQFPFRLILASGSWGRKWLMEQAGYHFEVKPSNIDEPTEARLGDCRHYVGELAWLKAEAVALGESDGLIIAADTVGWLHGKVIGKPEDEADARRIIKALAGTVHELWTGVCLWLRPGDRQICWQERSLVRMSALSDAEIDAYLKTRKWEGCSGAYSIEFPHDPYLTIEEGSVSNVVGLPMESLEQALEWMRVIRGTR</sequence>
<dbReference type="HAMAP" id="MF_00528">
    <property type="entry name" value="Maf"/>
    <property type="match status" value="1"/>
</dbReference>
<comment type="cofactor">
    <cofactor evidence="1 4">
        <name>a divalent metal cation</name>
        <dbReference type="ChEBI" id="CHEBI:60240"/>
    </cofactor>
</comment>
<dbReference type="InterPro" id="IPR029001">
    <property type="entry name" value="ITPase-like_fam"/>
</dbReference>
<dbReference type="GO" id="GO:0047429">
    <property type="term" value="F:nucleoside triphosphate diphosphatase activity"/>
    <property type="evidence" value="ECO:0007669"/>
    <property type="project" value="UniProtKB-EC"/>
</dbReference>
<dbReference type="Proteomes" id="UP000464178">
    <property type="component" value="Chromosome"/>
</dbReference>
<dbReference type="InterPro" id="IPR003697">
    <property type="entry name" value="Maf-like"/>
</dbReference>
<dbReference type="Gene3D" id="3.90.950.10">
    <property type="match status" value="1"/>
</dbReference>
<dbReference type="RefSeq" id="WP_162665993.1">
    <property type="nucleotide sequence ID" value="NZ_LR593886.1"/>
</dbReference>
<evidence type="ECO:0000313" key="5">
    <source>
        <dbReference type="EMBL" id="VTR90923.1"/>
    </source>
</evidence>
<dbReference type="PANTHER" id="PTHR43213:SF5">
    <property type="entry name" value="BIFUNCTIONAL DTTP_UTP PYROPHOSPHATASE_METHYLTRANSFERASE PROTEIN-RELATED"/>
    <property type="match status" value="1"/>
</dbReference>